<organism evidence="2 3">
    <name type="scientific">Canavalia gladiata</name>
    <name type="common">Sword bean</name>
    <name type="synonym">Dolichos gladiatus</name>
    <dbReference type="NCBI Taxonomy" id="3824"/>
    <lineage>
        <taxon>Eukaryota</taxon>
        <taxon>Viridiplantae</taxon>
        <taxon>Streptophyta</taxon>
        <taxon>Embryophyta</taxon>
        <taxon>Tracheophyta</taxon>
        <taxon>Spermatophyta</taxon>
        <taxon>Magnoliopsida</taxon>
        <taxon>eudicotyledons</taxon>
        <taxon>Gunneridae</taxon>
        <taxon>Pentapetalae</taxon>
        <taxon>rosids</taxon>
        <taxon>fabids</taxon>
        <taxon>Fabales</taxon>
        <taxon>Fabaceae</taxon>
        <taxon>Papilionoideae</taxon>
        <taxon>50 kb inversion clade</taxon>
        <taxon>NPAAA clade</taxon>
        <taxon>indigoferoid/millettioid clade</taxon>
        <taxon>Phaseoleae</taxon>
        <taxon>Canavalia</taxon>
    </lineage>
</organism>
<sequence>MVTNDTWESGVNTRDCMNGEDVRRFERSKLAPIVSKGWESLITAAAQHCSISYSRPGPTRKAREIPRNRMDGSDEVGGDGPFPTLRDDGDSLARAARNEARTPR</sequence>
<dbReference type="AlphaFoldDB" id="A0AAN9L4G4"/>
<feature type="compositionally biased region" description="Basic and acidic residues" evidence="1">
    <location>
        <begin position="85"/>
        <end position="104"/>
    </location>
</feature>
<gene>
    <name evidence="2" type="ORF">VNO77_22956</name>
</gene>
<evidence type="ECO:0000256" key="1">
    <source>
        <dbReference type="SAM" id="MobiDB-lite"/>
    </source>
</evidence>
<dbReference type="EMBL" id="JAYMYQ010000005">
    <property type="protein sequence ID" value="KAK7328831.1"/>
    <property type="molecule type" value="Genomic_DNA"/>
</dbReference>
<comment type="caution">
    <text evidence="2">The sequence shown here is derived from an EMBL/GenBank/DDBJ whole genome shotgun (WGS) entry which is preliminary data.</text>
</comment>
<feature type="compositionally biased region" description="Basic and acidic residues" evidence="1">
    <location>
        <begin position="61"/>
        <end position="72"/>
    </location>
</feature>
<protein>
    <submittedName>
        <fullName evidence="2">Uncharacterized protein</fullName>
    </submittedName>
</protein>
<reference evidence="2 3" key="1">
    <citation type="submission" date="2024-01" db="EMBL/GenBank/DDBJ databases">
        <title>The genomes of 5 underutilized Papilionoideae crops provide insights into root nodulation and disease resistanc.</title>
        <authorList>
            <person name="Jiang F."/>
        </authorList>
    </citation>
    <scope>NUCLEOTIDE SEQUENCE [LARGE SCALE GENOMIC DNA]</scope>
    <source>
        <strain evidence="2">LVBAO_FW01</strain>
        <tissue evidence="2">Leaves</tissue>
    </source>
</reference>
<dbReference type="Proteomes" id="UP001367508">
    <property type="component" value="Unassembled WGS sequence"/>
</dbReference>
<name>A0AAN9L4G4_CANGL</name>
<accession>A0AAN9L4G4</accession>
<proteinExistence type="predicted"/>
<keyword evidence="3" id="KW-1185">Reference proteome</keyword>
<feature type="region of interest" description="Disordered" evidence="1">
    <location>
        <begin position="53"/>
        <end position="104"/>
    </location>
</feature>
<evidence type="ECO:0000313" key="2">
    <source>
        <dbReference type="EMBL" id="KAK7328831.1"/>
    </source>
</evidence>
<evidence type="ECO:0000313" key="3">
    <source>
        <dbReference type="Proteomes" id="UP001367508"/>
    </source>
</evidence>